<reference evidence="2 3" key="1">
    <citation type="journal article" date="2013" name="BMC Genomics">
        <title>The miniature genome of a carnivorous plant Genlisea aurea contains a low number of genes and short non-coding sequences.</title>
        <authorList>
            <person name="Leushkin E.V."/>
            <person name="Sutormin R.A."/>
            <person name="Nabieva E.R."/>
            <person name="Penin A.A."/>
            <person name="Kondrashov A.S."/>
            <person name="Logacheva M.D."/>
        </authorList>
    </citation>
    <scope>NUCLEOTIDE SEQUENCE [LARGE SCALE GENOMIC DNA]</scope>
</reference>
<dbReference type="OrthoDB" id="360653at2759"/>
<dbReference type="EMBL" id="AUSU01002387">
    <property type="protein sequence ID" value="EPS68888.1"/>
    <property type="molecule type" value="Genomic_DNA"/>
</dbReference>
<accession>S8DZX1</accession>
<dbReference type="InterPro" id="IPR046523">
    <property type="entry name" value="UTP20_dom"/>
</dbReference>
<dbReference type="PANTHER" id="PTHR17695:SF11">
    <property type="entry name" value="SMALL SUBUNIT PROCESSOME COMPONENT 20 HOMOLOG"/>
    <property type="match status" value="1"/>
</dbReference>
<evidence type="ECO:0000259" key="1">
    <source>
        <dbReference type="Pfam" id="PF20416"/>
    </source>
</evidence>
<evidence type="ECO:0000313" key="3">
    <source>
        <dbReference type="Proteomes" id="UP000015453"/>
    </source>
</evidence>
<gene>
    <name evidence="2" type="ORF">M569_05879</name>
</gene>
<dbReference type="PANTHER" id="PTHR17695">
    <property type="entry name" value="SMALL SUBUNIT PROCESSOME COMPONENT 20 HOMOLOG"/>
    <property type="match status" value="1"/>
</dbReference>
<dbReference type="SUPFAM" id="SSF48371">
    <property type="entry name" value="ARM repeat"/>
    <property type="match status" value="1"/>
</dbReference>
<proteinExistence type="predicted"/>
<dbReference type="AlphaFoldDB" id="S8DZX1"/>
<dbReference type="InterPro" id="IPR016024">
    <property type="entry name" value="ARM-type_fold"/>
</dbReference>
<keyword evidence="3" id="KW-1185">Reference proteome</keyword>
<organism evidence="2 3">
    <name type="scientific">Genlisea aurea</name>
    <dbReference type="NCBI Taxonomy" id="192259"/>
    <lineage>
        <taxon>Eukaryota</taxon>
        <taxon>Viridiplantae</taxon>
        <taxon>Streptophyta</taxon>
        <taxon>Embryophyta</taxon>
        <taxon>Tracheophyta</taxon>
        <taxon>Spermatophyta</taxon>
        <taxon>Magnoliopsida</taxon>
        <taxon>eudicotyledons</taxon>
        <taxon>Gunneridae</taxon>
        <taxon>Pentapetalae</taxon>
        <taxon>asterids</taxon>
        <taxon>lamiids</taxon>
        <taxon>Lamiales</taxon>
        <taxon>Lentibulariaceae</taxon>
        <taxon>Genlisea</taxon>
    </lineage>
</organism>
<sequence>HRRARAIHRFRIVVSSGTISEVITNEVFIPLLFSMLYEAQDGKDEHIKSACIEALAAISGLMKWNQCYAFLIKCFRELTLKSDKQKTLLKLIGSVLDHFRFSELSSIPEDAIQMCVQKKLLPKIQKLLASDSENINANVSLVALKLLKLLPSETMELHIPTIVHRISGFLKHRLESVRDNARSALAACLHELGVEYLQFVLKSLRGALRRGSELHILGYTLNFLLSKVLVNPNTICGMLDYCLDDILSVIKIEILGDVSEEKEVDKIASKMKETKKQKSYETLKLTAQTITFKNHALKLLSLVTAHLNKELTPKVMSRLQKMLNHIAAGIQCNPSANQTELFTFIYGLVKDGLDNEGLKFGKRHVSRTGNVDTEDKSMLLDQPKEFICVDGRFSHLITAFALGLLHSYLDRIKIKKDDEELMKLLDGFVSLLVRCLSLIVWLPLHSLQAESDEMKRALLVIAQGSVNAKSELTDPCLKLLATLLHSSRVTLSNDQLCVLIQLPLFLDLSKTPSFTALKLLKAIVHRKLVVPEIFDVIQVVAELMVQNQSDPIRKKCSEIMLQFLLGYPLSNKRLQQNLDFLLANLRYEHSTGRESVLEMLHAIILKFPLEAVDAQSQILFVHLVAVLANDDSSKVRSMTASAIKCLIGHVGPHSRQYILDYALSWYVSSKQNLWATSAQVLGLLVEVMRDGFKMYVKRVFPVMKNILQSAAGFDSSTEHEHDISDHTSVVPFWKEAYYSLVLFEKILREFPDLIFDMNHEVMHFTDVFTYTYDFHIILRTFRQDMWESISDFLLHPHPWLRDISSRIYSIYFASGSKENDARKKSILTKPGTLFHLASSFLCQLKKPQTDGRSGNAVLKNLELSIYCLDSLLLRRNGHDDDALFWSNLETSEKARFGKGFDVLDRIKGRSALVSITCSSNANRHRKQWSPFICYFLQRMGTILLHMEPNEMKITFKCIESISSRLLLPSSSSATQDDDLPPPTHDYAYLILLPLYKVCEGHTGKVIPDDVKREGEEAMDKVRDVIGMRRFVHVRNEIRKCVEGKRDKRKREHKIMAVVNPTRHAKRKLRLAAKHRDHKRRKV</sequence>
<dbReference type="GO" id="GO:0032040">
    <property type="term" value="C:small-subunit processome"/>
    <property type="evidence" value="ECO:0007669"/>
    <property type="project" value="TreeGrafter"/>
</dbReference>
<comment type="caution">
    <text evidence="2">The sequence shown here is derived from an EMBL/GenBank/DDBJ whole genome shotgun (WGS) entry which is preliminary data.</text>
</comment>
<name>S8DZX1_9LAMI</name>
<feature type="non-terminal residue" evidence="2">
    <location>
        <position position="1"/>
    </location>
</feature>
<dbReference type="Proteomes" id="UP000015453">
    <property type="component" value="Unassembled WGS sequence"/>
</dbReference>
<feature type="non-terminal residue" evidence="2">
    <location>
        <position position="1082"/>
    </location>
</feature>
<dbReference type="InterPro" id="IPR052575">
    <property type="entry name" value="SSU_processome_comp_20"/>
</dbReference>
<protein>
    <recommendedName>
        <fullName evidence="1">U3 small nucleolar RNA-associated protein 20 domain-containing protein</fullName>
    </recommendedName>
</protein>
<feature type="domain" description="U3 small nucleolar RNA-associated protein 20" evidence="1">
    <location>
        <begin position="131"/>
        <end position="349"/>
    </location>
</feature>
<dbReference type="InterPro" id="IPR011989">
    <property type="entry name" value="ARM-like"/>
</dbReference>
<dbReference type="GO" id="GO:0030686">
    <property type="term" value="C:90S preribosome"/>
    <property type="evidence" value="ECO:0007669"/>
    <property type="project" value="TreeGrafter"/>
</dbReference>
<dbReference type="Gene3D" id="1.25.10.10">
    <property type="entry name" value="Leucine-rich Repeat Variant"/>
    <property type="match status" value="2"/>
</dbReference>
<evidence type="ECO:0000313" key="2">
    <source>
        <dbReference type="EMBL" id="EPS68888.1"/>
    </source>
</evidence>
<dbReference type="Pfam" id="PF20416">
    <property type="entry name" value="UTP20"/>
    <property type="match status" value="1"/>
</dbReference>